<dbReference type="OrthoDB" id="5427780at2"/>
<feature type="domain" description="Doubled CXXCH motif" evidence="2">
    <location>
        <begin position="47"/>
        <end position="85"/>
    </location>
</feature>
<gene>
    <name evidence="3" type="ORF">SAMN06265182_2028</name>
</gene>
<accession>A0A285NPU5</accession>
<feature type="chain" id="PRO_5012312385" evidence="1">
    <location>
        <begin position="24"/>
        <end position="396"/>
    </location>
</feature>
<dbReference type="Gene3D" id="3.90.10.10">
    <property type="entry name" value="Cytochrome C3"/>
    <property type="match status" value="1"/>
</dbReference>
<evidence type="ECO:0000313" key="3">
    <source>
        <dbReference type="EMBL" id="SNZ11238.1"/>
    </source>
</evidence>
<reference evidence="4" key="1">
    <citation type="submission" date="2017-09" db="EMBL/GenBank/DDBJ databases">
        <authorList>
            <person name="Varghese N."/>
            <person name="Submissions S."/>
        </authorList>
    </citation>
    <scope>NUCLEOTIDE SEQUENCE [LARGE SCALE GENOMIC DNA]</scope>
    <source>
        <strain evidence="4">DSM 15103</strain>
    </source>
</reference>
<evidence type="ECO:0000259" key="2">
    <source>
        <dbReference type="Pfam" id="PF09699"/>
    </source>
</evidence>
<dbReference type="EMBL" id="OBEI01000013">
    <property type="protein sequence ID" value="SNZ11238.1"/>
    <property type="molecule type" value="Genomic_DNA"/>
</dbReference>
<dbReference type="SUPFAM" id="SSF48695">
    <property type="entry name" value="Multiheme cytochromes"/>
    <property type="match status" value="1"/>
</dbReference>
<dbReference type="PANTHER" id="PTHR39425">
    <property type="entry name" value="LIPOPROTEIN CYTOCHROME C"/>
    <property type="match status" value="1"/>
</dbReference>
<proteinExistence type="predicted"/>
<name>A0A285NPU5_9AQUI</name>
<feature type="domain" description="Doubled CXXCH motif" evidence="2">
    <location>
        <begin position="141"/>
        <end position="180"/>
    </location>
</feature>
<dbReference type="Gene3D" id="1.10.1130.10">
    <property type="entry name" value="Flavocytochrome C3, Chain A"/>
    <property type="match status" value="1"/>
</dbReference>
<feature type="domain" description="Doubled CXXCH motif" evidence="2">
    <location>
        <begin position="91"/>
        <end position="131"/>
    </location>
</feature>
<dbReference type="PANTHER" id="PTHR39425:SF1">
    <property type="entry name" value="CYTOCHROME C7-LIKE DOMAIN-CONTAINING PROTEIN"/>
    <property type="match status" value="1"/>
</dbReference>
<keyword evidence="1" id="KW-0732">Signal</keyword>
<keyword evidence="4" id="KW-1185">Reference proteome</keyword>
<dbReference type="Pfam" id="PF09699">
    <property type="entry name" value="Paired_CXXCH_1"/>
    <property type="match status" value="5"/>
</dbReference>
<evidence type="ECO:0000313" key="4">
    <source>
        <dbReference type="Proteomes" id="UP000219036"/>
    </source>
</evidence>
<dbReference type="AlphaFoldDB" id="A0A285NPU5"/>
<protein>
    <submittedName>
        <fullName evidence="3">Doubled CXXCH domain-containing protein</fullName>
    </submittedName>
</protein>
<feature type="domain" description="Doubled CXXCH motif" evidence="2">
    <location>
        <begin position="254"/>
        <end position="303"/>
    </location>
</feature>
<dbReference type="InterPro" id="IPR036280">
    <property type="entry name" value="Multihaem_cyt_sf"/>
</dbReference>
<feature type="signal peptide" evidence="1">
    <location>
        <begin position="1"/>
        <end position="23"/>
    </location>
</feature>
<dbReference type="InterPro" id="IPR010177">
    <property type="entry name" value="Paired_CXXCH_1"/>
</dbReference>
<evidence type="ECO:0000256" key="1">
    <source>
        <dbReference type="SAM" id="SignalP"/>
    </source>
</evidence>
<feature type="domain" description="Doubled CXXCH motif" evidence="2">
    <location>
        <begin position="196"/>
        <end position="230"/>
    </location>
</feature>
<organism evidence="3 4">
    <name type="scientific">Persephonella hydrogeniphila</name>
    <dbReference type="NCBI Taxonomy" id="198703"/>
    <lineage>
        <taxon>Bacteria</taxon>
        <taxon>Pseudomonadati</taxon>
        <taxon>Aquificota</taxon>
        <taxon>Aquificia</taxon>
        <taxon>Aquificales</taxon>
        <taxon>Hydrogenothermaceae</taxon>
        <taxon>Persephonella</taxon>
    </lineage>
</organism>
<dbReference type="Proteomes" id="UP000219036">
    <property type="component" value="Unassembled WGS sequence"/>
</dbReference>
<sequence>MRKKIVSPAVILLMLFLNVFSYAQEGKEDKVKKEEKPPIVPNMKVQHMPFKIGQCEICHTEKDGNKYALKQEPPDLCYMCHERKDTKSRVHGPIAAGMCTACHDPHQSNTMRMLKADSVNELCFMCHMDKKQQFTSKPYMHPPVKDQCINCHDPHQEDHRYRLFADRRFDLCVSCHADKKEWVNKVKNKHGAIFIKDRCLNCHDPHASENEKFLRKPTAMDVCLTCHNKELKREEDGTVLMNMKKHLDENPDWHGPIQWGDCAMCHNPHGSDNFRMLKLPFPETFYASFNINRYICFMCHETERFTEPLTKTATNFRNGEVNLHYVHVNNKKGRTCRACHDWHATKDTPHHIRKYMKFGKIKAPLRYIPTKTGGSCAPMCHPRRYYDRENPVINKR</sequence>
<dbReference type="NCBIfam" id="TIGR01905">
    <property type="entry name" value="paired_CXXCH_1"/>
    <property type="match status" value="5"/>
</dbReference>